<dbReference type="RefSeq" id="WP_281007150.1">
    <property type="nucleotide sequence ID" value="NZ_JAYGIE010000104.1"/>
</dbReference>
<evidence type="ECO:0000313" key="2">
    <source>
        <dbReference type="Proteomes" id="UP001301388"/>
    </source>
</evidence>
<proteinExistence type="predicted"/>
<evidence type="ECO:0000313" key="1">
    <source>
        <dbReference type="EMBL" id="MEA5479971.1"/>
    </source>
</evidence>
<sequence length="49" mass="5337">MATAIVVGFSISGKGFSENLWEKHLQASHFPCTATDNKLQYPPFLPVAS</sequence>
<keyword evidence="2" id="KW-1185">Reference proteome</keyword>
<protein>
    <recommendedName>
        <fullName evidence="3">Beta-ketoacyl synthase N-terminal domain-containing protein</fullName>
    </recommendedName>
</protein>
<evidence type="ECO:0008006" key="3">
    <source>
        <dbReference type="Google" id="ProtNLM"/>
    </source>
</evidence>
<dbReference type="EMBL" id="JAYGIE010000104">
    <property type="protein sequence ID" value="MEA5479971.1"/>
    <property type="molecule type" value="Genomic_DNA"/>
</dbReference>
<gene>
    <name evidence="1" type="ORF">VB774_20275</name>
</gene>
<organism evidence="1 2">
    <name type="scientific">Pseudanabaena galeata UHCC 0370</name>
    <dbReference type="NCBI Taxonomy" id="3110310"/>
    <lineage>
        <taxon>Bacteria</taxon>
        <taxon>Bacillati</taxon>
        <taxon>Cyanobacteriota</taxon>
        <taxon>Cyanophyceae</taxon>
        <taxon>Pseudanabaenales</taxon>
        <taxon>Pseudanabaenaceae</taxon>
        <taxon>Pseudanabaena</taxon>
    </lineage>
</organism>
<comment type="caution">
    <text evidence="1">The sequence shown here is derived from an EMBL/GenBank/DDBJ whole genome shotgun (WGS) entry which is preliminary data.</text>
</comment>
<accession>A0ABU5TNT6</accession>
<dbReference type="Proteomes" id="UP001301388">
    <property type="component" value="Unassembled WGS sequence"/>
</dbReference>
<name>A0ABU5TNT6_9CYAN</name>
<reference evidence="1 2" key="1">
    <citation type="submission" date="2023-12" db="EMBL/GenBank/DDBJ databases">
        <title>Baltic Sea Cyanobacteria.</title>
        <authorList>
            <person name="Delbaje E."/>
            <person name="Fewer D.P."/>
            <person name="Shishido T.K."/>
        </authorList>
    </citation>
    <scope>NUCLEOTIDE SEQUENCE [LARGE SCALE GENOMIC DNA]</scope>
    <source>
        <strain evidence="1 2">UHCC 0370</strain>
    </source>
</reference>